<comment type="caution">
    <text evidence="9">The sequence shown here is derived from an EMBL/GenBank/DDBJ whole genome shotgun (WGS) entry which is preliminary data.</text>
</comment>
<comment type="subcellular location">
    <subcellularLocation>
        <location evidence="1 7">Cell membrane</location>
        <topology evidence="1 7">Multi-pass membrane protein</topology>
    </subcellularLocation>
</comment>
<feature type="transmembrane region" description="Helical" evidence="7">
    <location>
        <begin position="167"/>
        <end position="189"/>
    </location>
</feature>
<dbReference type="InterPro" id="IPR035906">
    <property type="entry name" value="MetI-like_sf"/>
</dbReference>
<keyword evidence="6 7" id="KW-0472">Membrane</keyword>
<evidence type="ECO:0000256" key="6">
    <source>
        <dbReference type="ARBA" id="ARBA00023136"/>
    </source>
</evidence>
<organism evidence="9 10">
    <name type="scientific">Mesorhizobium retamae</name>
    <dbReference type="NCBI Taxonomy" id="2912854"/>
    <lineage>
        <taxon>Bacteria</taxon>
        <taxon>Pseudomonadati</taxon>
        <taxon>Pseudomonadota</taxon>
        <taxon>Alphaproteobacteria</taxon>
        <taxon>Hyphomicrobiales</taxon>
        <taxon>Phyllobacteriaceae</taxon>
        <taxon>Mesorhizobium</taxon>
    </lineage>
</organism>
<accession>A0ABS9QP04</accession>
<dbReference type="RefSeq" id="WP_239370679.1">
    <property type="nucleotide sequence ID" value="NZ_JAKREW010000076.1"/>
</dbReference>
<keyword evidence="10" id="KW-1185">Reference proteome</keyword>
<feature type="transmembrane region" description="Helical" evidence="7">
    <location>
        <begin position="136"/>
        <end position="160"/>
    </location>
</feature>
<dbReference type="InterPro" id="IPR050366">
    <property type="entry name" value="BP-dependent_transpt_permease"/>
</dbReference>
<keyword evidence="3" id="KW-1003">Cell membrane</keyword>
<dbReference type="PANTHER" id="PTHR43386:SF26">
    <property type="entry name" value="ABC TRANSPORTER PERMEASE PROTEIN"/>
    <property type="match status" value="1"/>
</dbReference>
<dbReference type="EMBL" id="JAKREW010000076">
    <property type="protein sequence ID" value="MCG7509184.1"/>
    <property type="molecule type" value="Genomic_DNA"/>
</dbReference>
<name>A0ABS9QP04_9HYPH</name>
<dbReference type="CDD" id="cd06261">
    <property type="entry name" value="TM_PBP2"/>
    <property type="match status" value="1"/>
</dbReference>
<protein>
    <submittedName>
        <fullName evidence="9">ABC transporter permease</fullName>
    </submittedName>
</protein>
<evidence type="ECO:0000259" key="8">
    <source>
        <dbReference type="PROSITE" id="PS50928"/>
    </source>
</evidence>
<sequence>MSDVIIKDNFESAPPASAWRDFWRVFFRNKVATIALGVVLVIVLVAIFAPFITPQDPYDLRSLVLRDARRPPGFVGANGMHYLLGTDSQGRDLLSAIIYGLRISLEMGLIAGAVAFTIGAIVGCFAAYAGGRFETFIMRLVDVQLSFPAILLAFVVAALLGQGKGQLILALVFAQYAYFVRTAHGAASAERQKDYVQAALSIPMSGWFVITRHILPNSLPPLIVVATVQVAAAISLEATLSFLGVGLPPTEPSLGMLISNGFQYLLSGRYWISIYPGVALIILIMAINLVGDQVRDQLNPRLRK</sequence>
<feature type="domain" description="ABC transmembrane type-1" evidence="8">
    <location>
        <begin position="101"/>
        <end position="291"/>
    </location>
</feature>
<gene>
    <name evidence="9" type="ORF">L4923_29535</name>
</gene>
<reference evidence="9 10" key="1">
    <citation type="submission" date="2022-02" db="EMBL/GenBank/DDBJ databases">
        <title>Draft genome sequence of Mezorhizobium retamae strain IRAMC:0171 isolated from Retama raetam nodules.</title>
        <authorList>
            <person name="Bengaied R."/>
            <person name="Sbissi I."/>
            <person name="Huber K."/>
            <person name="Ghodbane F."/>
            <person name="Nouioui I."/>
            <person name="Tarhouni M."/>
            <person name="Gtari M."/>
        </authorList>
    </citation>
    <scope>NUCLEOTIDE SEQUENCE [LARGE SCALE GENOMIC DNA]</scope>
    <source>
        <strain evidence="9 10">IRAMC:0171</strain>
    </source>
</reference>
<comment type="similarity">
    <text evidence="7">Belongs to the binding-protein-dependent transport system permease family.</text>
</comment>
<dbReference type="Gene3D" id="1.10.3720.10">
    <property type="entry name" value="MetI-like"/>
    <property type="match status" value="1"/>
</dbReference>
<dbReference type="PANTHER" id="PTHR43386">
    <property type="entry name" value="OLIGOPEPTIDE TRANSPORT SYSTEM PERMEASE PROTEIN APPC"/>
    <property type="match status" value="1"/>
</dbReference>
<proteinExistence type="inferred from homology"/>
<feature type="transmembrane region" description="Helical" evidence="7">
    <location>
        <begin position="222"/>
        <end position="247"/>
    </location>
</feature>
<evidence type="ECO:0000256" key="3">
    <source>
        <dbReference type="ARBA" id="ARBA00022475"/>
    </source>
</evidence>
<feature type="transmembrane region" description="Helical" evidence="7">
    <location>
        <begin position="31"/>
        <end position="52"/>
    </location>
</feature>
<evidence type="ECO:0000256" key="4">
    <source>
        <dbReference type="ARBA" id="ARBA00022692"/>
    </source>
</evidence>
<evidence type="ECO:0000256" key="1">
    <source>
        <dbReference type="ARBA" id="ARBA00004651"/>
    </source>
</evidence>
<feature type="transmembrane region" description="Helical" evidence="7">
    <location>
        <begin position="109"/>
        <end position="130"/>
    </location>
</feature>
<evidence type="ECO:0000313" key="9">
    <source>
        <dbReference type="EMBL" id="MCG7509184.1"/>
    </source>
</evidence>
<evidence type="ECO:0000256" key="5">
    <source>
        <dbReference type="ARBA" id="ARBA00022989"/>
    </source>
</evidence>
<dbReference type="InterPro" id="IPR000515">
    <property type="entry name" value="MetI-like"/>
</dbReference>
<dbReference type="SUPFAM" id="SSF161098">
    <property type="entry name" value="MetI-like"/>
    <property type="match status" value="1"/>
</dbReference>
<keyword evidence="4 7" id="KW-0812">Transmembrane</keyword>
<keyword evidence="5 7" id="KW-1133">Transmembrane helix</keyword>
<dbReference type="Pfam" id="PF00528">
    <property type="entry name" value="BPD_transp_1"/>
    <property type="match status" value="1"/>
</dbReference>
<dbReference type="InterPro" id="IPR025966">
    <property type="entry name" value="OppC_N"/>
</dbReference>
<feature type="transmembrane region" description="Helical" evidence="7">
    <location>
        <begin position="270"/>
        <end position="291"/>
    </location>
</feature>
<keyword evidence="2 7" id="KW-0813">Transport</keyword>
<dbReference type="Proteomes" id="UP001201701">
    <property type="component" value="Unassembled WGS sequence"/>
</dbReference>
<dbReference type="PROSITE" id="PS50928">
    <property type="entry name" value="ABC_TM1"/>
    <property type="match status" value="1"/>
</dbReference>
<evidence type="ECO:0000256" key="7">
    <source>
        <dbReference type="RuleBase" id="RU363032"/>
    </source>
</evidence>
<evidence type="ECO:0000313" key="10">
    <source>
        <dbReference type="Proteomes" id="UP001201701"/>
    </source>
</evidence>
<dbReference type="Pfam" id="PF12911">
    <property type="entry name" value="OppC_N"/>
    <property type="match status" value="1"/>
</dbReference>
<evidence type="ECO:0000256" key="2">
    <source>
        <dbReference type="ARBA" id="ARBA00022448"/>
    </source>
</evidence>